<gene>
    <name evidence="2" type="ORF">MEUPH1_LOCUS6689</name>
</gene>
<evidence type="ECO:0000313" key="2">
    <source>
        <dbReference type="EMBL" id="CAI6350198.1"/>
    </source>
</evidence>
<dbReference type="Pfam" id="PF21530">
    <property type="entry name" value="Pif1_2B_dom"/>
    <property type="match status" value="1"/>
</dbReference>
<dbReference type="EMBL" id="CARXXK010000001">
    <property type="protein sequence ID" value="CAI6350198.1"/>
    <property type="molecule type" value="Genomic_DNA"/>
</dbReference>
<organism evidence="2 3">
    <name type="scientific">Macrosiphum euphorbiae</name>
    <name type="common">potato aphid</name>
    <dbReference type="NCBI Taxonomy" id="13131"/>
    <lineage>
        <taxon>Eukaryota</taxon>
        <taxon>Metazoa</taxon>
        <taxon>Ecdysozoa</taxon>
        <taxon>Arthropoda</taxon>
        <taxon>Hexapoda</taxon>
        <taxon>Insecta</taxon>
        <taxon>Pterygota</taxon>
        <taxon>Neoptera</taxon>
        <taxon>Paraneoptera</taxon>
        <taxon>Hemiptera</taxon>
        <taxon>Sternorrhyncha</taxon>
        <taxon>Aphidomorpha</taxon>
        <taxon>Aphidoidea</taxon>
        <taxon>Aphididae</taxon>
        <taxon>Macrosiphini</taxon>
        <taxon>Macrosiphum</taxon>
    </lineage>
</organism>
<dbReference type="GO" id="GO:0005657">
    <property type="term" value="C:replication fork"/>
    <property type="evidence" value="ECO:0007669"/>
    <property type="project" value="TreeGrafter"/>
</dbReference>
<accession>A0AAV0W2Z1</accession>
<reference evidence="2 3" key="1">
    <citation type="submission" date="2023-01" db="EMBL/GenBank/DDBJ databases">
        <authorList>
            <person name="Whitehead M."/>
        </authorList>
    </citation>
    <scope>NUCLEOTIDE SEQUENCE [LARGE SCALE GENOMIC DNA]</scope>
</reference>
<keyword evidence="3" id="KW-1185">Reference proteome</keyword>
<proteinExistence type="predicted"/>
<dbReference type="GO" id="GO:0006260">
    <property type="term" value="P:DNA replication"/>
    <property type="evidence" value="ECO:0007669"/>
    <property type="project" value="TreeGrafter"/>
</dbReference>
<evidence type="ECO:0000313" key="3">
    <source>
        <dbReference type="Proteomes" id="UP001160148"/>
    </source>
</evidence>
<protein>
    <recommendedName>
        <fullName evidence="1">DNA helicase Pif1-like 2B domain-containing protein</fullName>
    </recommendedName>
</protein>
<dbReference type="Proteomes" id="UP001160148">
    <property type="component" value="Unassembled WGS sequence"/>
</dbReference>
<dbReference type="InterPro" id="IPR049163">
    <property type="entry name" value="Pif1-like_2B_dom"/>
</dbReference>
<sequence>MEFLNSLEISGLPSHILTLKIGALIMVLRNLNTPKLCNGTRLCVKTLKNNIIEGIILTGCGKGEHVYIPRIPLKPTDTPFEFERLQFPVKLAFSFTINKSQGQSLKTTGVYLETPCFSHGQLYVACSRGGDPNNLYIYCKNKKTKNVVYQQALN</sequence>
<feature type="domain" description="DNA helicase Pif1-like 2B" evidence="1">
    <location>
        <begin position="2"/>
        <end position="47"/>
    </location>
</feature>
<dbReference type="PANTHER" id="PTHR23274">
    <property type="entry name" value="DNA HELICASE-RELATED"/>
    <property type="match status" value="1"/>
</dbReference>
<name>A0AAV0W2Z1_9HEMI</name>
<dbReference type="AlphaFoldDB" id="A0AAV0W2Z1"/>
<dbReference type="SUPFAM" id="SSF52540">
    <property type="entry name" value="P-loop containing nucleoside triphosphate hydrolases"/>
    <property type="match status" value="1"/>
</dbReference>
<evidence type="ECO:0000259" key="1">
    <source>
        <dbReference type="Pfam" id="PF21530"/>
    </source>
</evidence>
<comment type="caution">
    <text evidence="2">The sequence shown here is derived from an EMBL/GenBank/DDBJ whole genome shotgun (WGS) entry which is preliminary data.</text>
</comment>
<dbReference type="PANTHER" id="PTHR23274:SF51">
    <property type="entry name" value="OS03G0423850 PROTEIN"/>
    <property type="match status" value="1"/>
</dbReference>
<dbReference type="InterPro" id="IPR027417">
    <property type="entry name" value="P-loop_NTPase"/>
</dbReference>